<dbReference type="Proteomes" id="UP000028194">
    <property type="component" value="Chromosome"/>
</dbReference>
<keyword evidence="1" id="KW-0812">Transmembrane</keyword>
<accession>A0A075MNR1</accession>
<sequence length="64" mass="7839">MLKTKRFSSSDIFYILCKVWLKCQKKTTMRRIFYTLLQVSNSSFAIFFHKFHYFVCQQGKLFVR</sequence>
<protein>
    <submittedName>
        <fullName evidence="2">Uncharacterized protein</fullName>
    </submittedName>
</protein>
<name>A0A075MNR1_9ARCH</name>
<evidence type="ECO:0000256" key="1">
    <source>
        <dbReference type="SAM" id="Phobius"/>
    </source>
</evidence>
<keyword evidence="1" id="KW-0472">Membrane</keyword>
<keyword evidence="1" id="KW-1133">Transmembrane helix</keyword>
<dbReference type="KEGG" id="nev:NTE_00365"/>
<dbReference type="EMBL" id="CP007174">
    <property type="protein sequence ID" value="AIF82447.1"/>
    <property type="molecule type" value="Genomic_DNA"/>
</dbReference>
<evidence type="ECO:0000313" key="3">
    <source>
        <dbReference type="Proteomes" id="UP000028194"/>
    </source>
</evidence>
<organism evidence="2 3">
    <name type="scientific">Candidatus Nitrososphaera evergladensis SR1</name>
    <dbReference type="NCBI Taxonomy" id="1459636"/>
    <lineage>
        <taxon>Archaea</taxon>
        <taxon>Nitrososphaerota</taxon>
        <taxon>Nitrososphaeria</taxon>
        <taxon>Nitrososphaerales</taxon>
        <taxon>Nitrososphaeraceae</taxon>
        <taxon>Nitrososphaera</taxon>
    </lineage>
</organism>
<dbReference type="HOGENOM" id="CLU_2856918_0_0_2"/>
<gene>
    <name evidence="2" type="ORF">NTE_00365</name>
</gene>
<proteinExistence type="predicted"/>
<keyword evidence="3" id="KW-1185">Reference proteome</keyword>
<evidence type="ECO:0000313" key="2">
    <source>
        <dbReference type="EMBL" id="AIF82447.1"/>
    </source>
</evidence>
<reference evidence="2 3" key="1">
    <citation type="journal article" date="2014" name="PLoS ONE">
        <title>Genome Sequence of Candidatus Nitrososphaera evergladensis from Group I.1b Enriched from Everglades Soil Reveals Novel Genomic Features of the Ammonia-Oxidizing Archaea.</title>
        <authorList>
            <person name="Zhalnina K.V."/>
            <person name="Dias R."/>
            <person name="Leonard M.T."/>
            <person name="Dorr de Quadros P."/>
            <person name="Camargo F.A."/>
            <person name="Drew J.C."/>
            <person name="Farmerie W.G."/>
            <person name="Daroub S.H."/>
            <person name="Triplett E.W."/>
        </authorList>
    </citation>
    <scope>NUCLEOTIDE SEQUENCE [LARGE SCALE GENOMIC DNA]</scope>
    <source>
        <strain evidence="2 3">SR1</strain>
    </source>
</reference>
<dbReference type="AlphaFoldDB" id="A0A075MNR1"/>
<feature type="transmembrane region" description="Helical" evidence="1">
    <location>
        <begin position="32"/>
        <end position="55"/>
    </location>
</feature>